<dbReference type="AlphaFoldDB" id="A0AAN9RAE3"/>
<feature type="domain" description="Protein ENHANCED DISEASE RESISTANCE 2 C-terminal" evidence="2">
    <location>
        <begin position="237"/>
        <end position="478"/>
    </location>
</feature>
<evidence type="ECO:0000259" key="2">
    <source>
        <dbReference type="Pfam" id="PF07059"/>
    </source>
</evidence>
<dbReference type="PANTHER" id="PTHR31558">
    <property type="entry name" value="CW14 PROTEIN"/>
    <property type="match status" value="1"/>
</dbReference>
<evidence type="ECO:0000313" key="3">
    <source>
        <dbReference type="EMBL" id="KAK7368345.1"/>
    </source>
</evidence>
<keyword evidence="4" id="KW-1185">Reference proteome</keyword>
<dbReference type="Proteomes" id="UP001374584">
    <property type="component" value="Unassembled WGS sequence"/>
</dbReference>
<organism evidence="3 4">
    <name type="scientific">Phaseolus coccineus</name>
    <name type="common">Scarlet runner bean</name>
    <name type="synonym">Phaseolus multiflorus</name>
    <dbReference type="NCBI Taxonomy" id="3886"/>
    <lineage>
        <taxon>Eukaryota</taxon>
        <taxon>Viridiplantae</taxon>
        <taxon>Streptophyta</taxon>
        <taxon>Embryophyta</taxon>
        <taxon>Tracheophyta</taxon>
        <taxon>Spermatophyta</taxon>
        <taxon>Magnoliopsida</taxon>
        <taxon>eudicotyledons</taxon>
        <taxon>Gunneridae</taxon>
        <taxon>Pentapetalae</taxon>
        <taxon>rosids</taxon>
        <taxon>fabids</taxon>
        <taxon>Fabales</taxon>
        <taxon>Fabaceae</taxon>
        <taxon>Papilionoideae</taxon>
        <taxon>50 kb inversion clade</taxon>
        <taxon>NPAAA clade</taxon>
        <taxon>indigoferoid/millettioid clade</taxon>
        <taxon>Phaseoleae</taxon>
        <taxon>Phaseolus</taxon>
    </lineage>
</organism>
<feature type="compositionally biased region" description="Basic residues" evidence="1">
    <location>
        <begin position="17"/>
        <end position="37"/>
    </location>
</feature>
<dbReference type="Pfam" id="PF07059">
    <property type="entry name" value="EDR2_C"/>
    <property type="match status" value="1"/>
</dbReference>
<sequence>MIGGLVKKVMGGCASKPNRKSNNVHKRETKHFRKRRGNASTSPAAMPMKRPSNVGGRVGDFPLADCVPLDFEKGAPPTCRKSDVSNIKFHHSHSTKHSKGKSHEDAWFDSVSIIESESDDDFISVHGECFPFVGNALGSVPNAELLQHEKASYIVDSGSRYDGLYESCFKVSNDKNADVNHSPLRPQPVQRKQQQAVSMLSVDKKSLDQSASERLYRPRAGFQILNTTQEKPCPGSWSVVSPSVFSLRGGNFFRDKQKCPASDFSPYVPIGVDLFGCPRKINHIARHLELPPLKEHETVPSLLIVNIQLPTYPASMFPGEADGEGMSLVLYFKLSENFDTDTSPHFQESIKRLVDDEMEKVKGFTKESLVPFSERLKILAGVVNPEDLELNSAEKKLINSYNGKPVLSRPQHSFFKGPNYFEIDLDIHRFSYIPRRALDSLRDRTKNIVLNLGLTIQAQKQEELPEQVLCCLRLNKIDFVNHGQIPSIVAVDDN</sequence>
<feature type="region of interest" description="Disordered" evidence="1">
    <location>
        <begin position="11"/>
        <end position="53"/>
    </location>
</feature>
<dbReference type="EMBL" id="JAYMYR010000004">
    <property type="protein sequence ID" value="KAK7368345.1"/>
    <property type="molecule type" value="Genomic_DNA"/>
</dbReference>
<name>A0AAN9RAE3_PHACN</name>
<comment type="caution">
    <text evidence="3">The sequence shown here is derived from an EMBL/GenBank/DDBJ whole genome shotgun (WGS) entry which is preliminary data.</text>
</comment>
<reference evidence="3 4" key="1">
    <citation type="submission" date="2024-01" db="EMBL/GenBank/DDBJ databases">
        <title>The genomes of 5 underutilized Papilionoideae crops provide insights into root nodulation and disease resistanc.</title>
        <authorList>
            <person name="Jiang F."/>
        </authorList>
    </citation>
    <scope>NUCLEOTIDE SEQUENCE [LARGE SCALE GENOMIC DNA]</scope>
    <source>
        <strain evidence="3">JINMINGXINNONG_FW02</strain>
        <tissue evidence="3">Leaves</tissue>
    </source>
</reference>
<dbReference type="PANTHER" id="PTHR31558:SF40">
    <property type="entry name" value="EXPRESSED PROTEIN"/>
    <property type="match status" value="1"/>
</dbReference>
<proteinExistence type="predicted"/>
<protein>
    <recommendedName>
        <fullName evidence="2">Protein ENHANCED DISEASE RESISTANCE 2 C-terminal domain-containing protein</fullName>
    </recommendedName>
</protein>
<gene>
    <name evidence="3" type="ORF">VNO80_10370</name>
</gene>
<accession>A0AAN9RAE3</accession>
<evidence type="ECO:0000256" key="1">
    <source>
        <dbReference type="SAM" id="MobiDB-lite"/>
    </source>
</evidence>
<dbReference type="InterPro" id="IPR009769">
    <property type="entry name" value="EDR2_C"/>
</dbReference>
<evidence type="ECO:0000313" key="4">
    <source>
        <dbReference type="Proteomes" id="UP001374584"/>
    </source>
</evidence>